<evidence type="ECO:0000256" key="2">
    <source>
        <dbReference type="SAM" id="SignalP"/>
    </source>
</evidence>
<gene>
    <name evidence="4" type="ORF">ACFSQZ_05675</name>
</gene>
<feature type="domain" description="CBM6" evidence="3">
    <location>
        <begin position="927"/>
        <end position="1050"/>
    </location>
</feature>
<dbReference type="CDD" id="cd04082">
    <property type="entry name" value="CBM35_pectate_lyase-like"/>
    <property type="match status" value="2"/>
</dbReference>
<evidence type="ECO:0000256" key="1">
    <source>
        <dbReference type="ARBA" id="ARBA00022729"/>
    </source>
</evidence>
<evidence type="ECO:0000259" key="3">
    <source>
        <dbReference type="PROSITE" id="PS51175"/>
    </source>
</evidence>
<dbReference type="PROSITE" id="PS51175">
    <property type="entry name" value="CBM6"/>
    <property type="match status" value="2"/>
</dbReference>
<dbReference type="Pfam" id="PF03422">
    <property type="entry name" value="CBM_6"/>
    <property type="match status" value="2"/>
</dbReference>
<dbReference type="SUPFAM" id="SSF49785">
    <property type="entry name" value="Galactose-binding domain-like"/>
    <property type="match status" value="2"/>
</dbReference>
<dbReference type="RefSeq" id="WP_377095468.1">
    <property type="nucleotide sequence ID" value="NZ_JBHSJM010000001.1"/>
</dbReference>
<keyword evidence="5" id="KW-1185">Reference proteome</keyword>
<accession>A0ABW5E4Y9</accession>
<dbReference type="EMBL" id="JBHUJC010000018">
    <property type="protein sequence ID" value="MFD2275950.1"/>
    <property type="molecule type" value="Genomic_DNA"/>
</dbReference>
<comment type="caution">
    <text evidence="4">The sequence shown here is derived from an EMBL/GenBank/DDBJ whole genome shotgun (WGS) entry which is preliminary data.</text>
</comment>
<dbReference type="Proteomes" id="UP001597297">
    <property type="component" value="Unassembled WGS sequence"/>
</dbReference>
<feature type="domain" description="CBM6" evidence="3">
    <location>
        <begin position="796"/>
        <end position="920"/>
    </location>
</feature>
<dbReference type="Gene3D" id="2.60.120.260">
    <property type="entry name" value="Galactose-binding domain-like"/>
    <property type="match status" value="2"/>
</dbReference>
<feature type="chain" id="PRO_5046204777" evidence="2">
    <location>
        <begin position="28"/>
        <end position="1050"/>
    </location>
</feature>
<proteinExistence type="predicted"/>
<dbReference type="InterPro" id="IPR005084">
    <property type="entry name" value="CBM6"/>
</dbReference>
<evidence type="ECO:0000313" key="5">
    <source>
        <dbReference type="Proteomes" id="UP001597297"/>
    </source>
</evidence>
<evidence type="ECO:0000313" key="4">
    <source>
        <dbReference type="EMBL" id="MFD2275950.1"/>
    </source>
</evidence>
<name>A0ABW5E4Y9_9BACT</name>
<dbReference type="InterPro" id="IPR006584">
    <property type="entry name" value="Cellulose-bd_IV"/>
</dbReference>
<protein>
    <submittedName>
        <fullName evidence="4">Carbohydrate-binding protein</fullName>
    </submittedName>
</protein>
<dbReference type="SMART" id="SM00606">
    <property type="entry name" value="CBD_IV"/>
    <property type="match status" value="1"/>
</dbReference>
<dbReference type="InterPro" id="IPR008979">
    <property type="entry name" value="Galactose-bd-like_sf"/>
</dbReference>
<sequence>MKPITNTLLRSITHLSFVCSLLSSALADINKNYSYLYFENGYPTRLSWNGNQAGRDNPDLVVQTGYYSLRLDCDTMQLSGFDSLNGSDYLSALNQDVTNFTPATLNLYAYVGNKRYKCISGIVQDSNDAMYVRLIQSGQYVQRFDHVGLVFEASDGSQLSSNGSLEVTAWADHVTFLLDMQDVPEVTRTTVQLISPSGTQHLKDTANPIARLSLTPHSDSAYDSYNVSSVITSAQRDDTGAALTASYDDDEAAYKIEVPSNSISHATEKERIDEFTITLNNPTNSPIQVPLIFDQPNVRAVTGTVMLLANPDDNSPLGIPVQISKNWHKSFETIHMGTWLRGYTMIPLAVGESKTIRLRVVFGYWGEGTFGTASHSQLCLIGWNVKAPWKWDESALGAWGEALTYDPTLHAGRAHMADIRPTFTYGHNTGNDHSWTENAGGGDFLVYYDQSNKLRFTKKMKTCYQWAGPNLTQVHYSGVTDDDKIRYTYTVRGSGSLDYHRKFHKFKYEFQEAVTPTRLLYYQMAADNYSGSIFTHYYRGHATGLMSTYTANPGGNTYKGAPMFFKDRWLSIDDTTTGGGHTASYHRGIIPLSTTLNGSSFTPYMHTYGRNSSTDKLLFDLSAQAVDRSYAAGDTVEGEIAFLMPAKDTSDYWGGDTEFSGRLSSHTQPWEAVYDEFRYNRNMSVSMHSGTLLQNYPLEIKATEAAILADFTLNGGGIGHIPVILSDVPDGLTVSVQRFTNGAWVDYEIDTNDNHDFYQGYYNVNGSMDYAFSFKRPSSNLSASWRMRIIANSVDYQYQAEDYSAISNCTTQSTNSGYTGSGYVDMGGNGSYFEWNNILGGSGGPKTLEFRYAIGGNSQRDCTVSINGTTVGTVSFPSTGSWTTWATASLSVNLPSGNNRIRISASTSAGGPNIDSMEAFADTLNIPVSQAENYSAISGSSVKSTNANFTGSGYVDMGGEDSYFEWDNISGGTYGGLAHIDIRYALASSSNRSCDISVNGVIVGSVAFPSTGSWSTWATDSIPIILESGNNTVRITASTSAGGPNIDKIQ</sequence>
<organism evidence="4 5">
    <name type="scientific">Rubritalea spongiae</name>
    <dbReference type="NCBI Taxonomy" id="430797"/>
    <lineage>
        <taxon>Bacteria</taxon>
        <taxon>Pseudomonadati</taxon>
        <taxon>Verrucomicrobiota</taxon>
        <taxon>Verrucomicrobiia</taxon>
        <taxon>Verrucomicrobiales</taxon>
        <taxon>Rubritaleaceae</taxon>
        <taxon>Rubritalea</taxon>
    </lineage>
</organism>
<reference evidence="5" key="1">
    <citation type="journal article" date="2019" name="Int. J. Syst. Evol. Microbiol.">
        <title>The Global Catalogue of Microorganisms (GCM) 10K type strain sequencing project: providing services to taxonomists for standard genome sequencing and annotation.</title>
        <authorList>
            <consortium name="The Broad Institute Genomics Platform"/>
            <consortium name="The Broad Institute Genome Sequencing Center for Infectious Disease"/>
            <person name="Wu L."/>
            <person name="Ma J."/>
        </authorList>
    </citation>
    <scope>NUCLEOTIDE SEQUENCE [LARGE SCALE GENOMIC DNA]</scope>
    <source>
        <strain evidence="5">JCM 16545</strain>
    </source>
</reference>
<feature type="signal peptide" evidence="2">
    <location>
        <begin position="1"/>
        <end position="27"/>
    </location>
</feature>
<keyword evidence="1 2" id="KW-0732">Signal</keyword>